<organism evidence="2 3">
    <name type="scientific">Gossypium darwinii</name>
    <name type="common">Darwin's cotton</name>
    <name type="synonym">Gossypium barbadense var. darwinii</name>
    <dbReference type="NCBI Taxonomy" id="34276"/>
    <lineage>
        <taxon>Eukaryota</taxon>
        <taxon>Viridiplantae</taxon>
        <taxon>Streptophyta</taxon>
        <taxon>Embryophyta</taxon>
        <taxon>Tracheophyta</taxon>
        <taxon>Spermatophyta</taxon>
        <taxon>Magnoliopsida</taxon>
        <taxon>eudicotyledons</taxon>
        <taxon>Gunneridae</taxon>
        <taxon>Pentapetalae</taxon>
        <taxon>rosids</taxon>
        <taxon>malvids</taxon>
        <taxon>Malvales</taxon>
        <taxon>Malvaceae</taxon>
        <taxon>Malvoideae</taxon>
        <taxon>Gossypium</taxon>
    </lineage>
</organism>
<gene>
    <name evidence="2" type="ORF">ES288_D12G064100v1</name>
</gene>
<keyword evidence="1" id="KW-0732">Signal</keyword>
<sequence>MRDILSMNNAERCFFFLIFLVSFSLPTIVASHYRCCNCPTSSSTSKLSNQIHQNKAKSLVSILQDQISQKKKTLKNYEVDLKASKFMYFDILIPLLLSLSVMI</sequence>
<evidence type="ECO:0008006" key="4">
    <source>
        <dbReference type="Google" id="ProtNLM"/>
    </source>
</evidence>
<feature type="chain" id="PRO_5022868722" description="Transmembrane protein" evidence="1">
    <location>
        <begin position="32"/>
        <end position="103"/>
    </location>
</feature>
<evidence type="ECO:0000313" key="2">
    <source>
        <dbReference type="EMBL" id="TYG40069.1"/>
    </source>
</evidence>
<dbReference type="EMBL" id="CM017712">
    <property type="protein sequence ID" value="TYG40069.1"/>
    <property type="molecule type" value="Genomic_DNA"/>
</dbReference>
<name>A0A5D2A6K2_GOSDA</name>
<dbReference type="AlphaFoldDB" id="A0A5D2A6K2"/>
<protein>
    <recommendedName>
        <fullName evidence="4">Transmembrane protein</fullName>
    </recommendedName>
</protein>
<evidence type="ECO:0000256" key="1">
    <source>
        <dbReference type="SAM" id="SignalP"/>
    </source>
</evidence>
<keyword evidence="3" id="KW-1185">Reference proteome</keyword>
<evidence type="ECO:0000313" key="3">
    <source>
        <dbReference type="Proteomes" id="UP000323506"/>
    </source>
</evidence>
<dbReference type="Proteomes" id="UP000323506">
    <property type="component" value="Chromosome D12"/>
</dbReference>
<feature type="signal peptide" evidence="1">
    <location>
        <begin position="1"/>
        <end position="31"/>
    </location>
</feature>
<reference evidence="2 3" key="1">
    <citation type="submission" date="2019-06" db="EMBL/GenBank/DDBJ databases">
        <title>WGS assembly of Gossypium darwinii.</title>
        <authorList>
            <person name="Chen Z.J."/>
            <person name="Sreedasyam A."/>
            <person name="Ando A."/>
            <person name="Song Q."/>
            <person name="De L."/>
            <person name="Hulse-Kemp A."/>
            <person name="Ding M."/>
            <person name="Ye W."/>
            <person name="Kirkbride R."/>
            <person name="Jenkins J."/>
            <person name="Plott C."/>
            <person name="Lovell J."/>
            <person name="Lin Y.-M."/>
            <person name="Vaughn R."/>
            <person name="Liu B."/>
            <person name="Li W."/>
            <person name="Simpson S."/>
            <person name="Scheffler B."/>
            <person name="Saski C."/>
            <person name="Grover C."/>
            <person name="Hu G."/>
            <person name="Conover J."/>
            <person name="Carlson J."/>
            <person name="Shu S."/>
            <person name="Boston L."/>
            <person name="Williams M."/>
            <person name="Peterson D."/>
            <person name="Mcgee K."/>
            <person name="Jones D."/>
            <person name="Wendel J."/>
            <person name="Stelly D."/>
            <person name="Grimwood J."/>
            <person name="Schmutz J."/>
        </authorList>
    </citation>
    <scope>NUCLEOTIDE SEQUENCE [LARGE SCALE GENOMIC DNA]</scope>
    <source>
        <strain evidence="2">1808015.09</strain>
    </source>
</reference>
<proteinExistence type="predicted"/>
<accession>A0A5D2A6K2</accession>